<accession>A0A1V1FV22</accession>
<protein>
    <submittedName>
        <fullName evidence="2">Putative structural protein</fullName>
    </submittedName>
</protein>
<dbReference type="Proteomes" id="UP000222295">
    <property type="component" value="Segment"/>
</dbReference>
<proteinExistence type="predicted"/>
<organism evidence="2 3">
    <name type="scientific">Azobacteroides phage ProJPt-Bp1</name>
    <dbReference type="NCBI Taxonomy" id="1920526"/>
    <lineage>
        <taxon>Viruses</taxon>
        <taxon>Duplodnaviria</taxon>
        <taxon>Heunggongvirae</taxon>
        <taxon>Uroviricota</taxon>
        <taxon>Caudoviricetes</taxon>
        <taxon>Crassvirales</taxon>
        <taxon>Suoliviridae</taxon>
        <taxon>Dechshavirus</taxon>
        <taxon>Dechshavirus japanensis</taxon>
    </lineage>
</organism>
<feature type="region of interest" description="Disordered" evidence="1">
    <location>
        <begin position="821"/>
        <end position="882"/>
    </location>
</feature>
<evidence type="ECO:0000256" key="1">
    <source>
        <dbReference type="SAM" id="MobiDB-lite"/>
    </source>
</evidence>
<dbReference type="RefSeq" id="YP_010088169.1">
    <property type="nucleotide sequence ID" value="NC_055706.1"/>
</dbReference>
<dbReference type="GeneID" id="65105603"/>
<reference evidence="2 3" key="1">
    <citation type="journal article" date="2017" name="Microbes Environ.">
        <title>Discovery and Complete Genome Sequence of a Bacteriophage from an Obligate Intracellular Symbiont of a Cellulolytic Protist in the Termite Gut.</title>
        <authorList>
            <person name="Pramono A.K."/>
            <person name="Kuwahara H."/>
            <person name="Itoh T."/>
            <person name="Toyoda A."/>
            <person name="Yamada A."/>
            <person name="Hongoh Y."/>
        </authorList>
    </citation>
    <scope>NUCLEOTIDE SEQUENCE [LARGE SCALE GENOMIC DNA]</scope>
    <source>
        <strain evidence="2">ProJPt-Bp1</strain>
    </source>
</reference>
<feature type="compositionally biased region" description="Polar residues" evidence="1">
    <location>
        <begin position="835"/>
        <end position="859"/>
    </location>
</feature>
<keyword evidence="3" id="KW-1185">Reference proteome</keyword>
<evidence type="ECO:0000313" key="3">
    <source>
        <dbReference type="Proteomes" id="UP000222295"/>
    </source>
</evidence>
<name>A0A1V1FV22_9CAUD</name>
<evidence type="ECO:0000313" key="2">
    <source>
        <dbReference type="EMBL" id="BAX03446.1"/>
    </source>
</evidence>
<dbReference type="KEGG" id="vg:65105603"/>
<sequence>MAVPSNFIPHFNEIQEGFAAAQRADEIRHQHETNNRVLQATTTLLKHTNNKAMADQQFNTRLDDRDERAYQAWKQHIPNHMRAQEGVYDLRGYYIHYANNPDVRNPDMKKLPETWKKPNHPEFSKFSIYSDQQTPGGEYRKMKGKDGKDHTFFMPPEALAYEKDLKWKQNQDKHQQSEWDPYSQGSGFGLLGGIISKTLRNADEHLAQMTPEQKKEELYKLRKDPMKAVGGHTKVNERSWYGAIGASVPAGVLSTMADVFDIASKVHVNPQNAFGLLDEPKLNKSRYVSEFFRGLSEEVQGKVPTIKNKLGNIAEQAAVGAGHLAGEIMGLNPVIDAGKAVAGLTMNAIKFGIAARGAEMLAGVGEVVPKAKFLYGAGKTTAEAAETFSAIGHSKTIQGIEKVGKAVLKHTSDPMDWAFVMTNTSKHTNELYDTVNDLVKHGVPKDATPEEQQYYQSLLANKDKIKMDGYANLLANSLAFMGLGKAALLQKMMRPLTKEFGADATSKWLTRHLTEQFGPEGMLSKLTEGAEHMAETAASAAKEGAQFAMIGAIPSITDAIVQNSLFNKKIDMKQELTNVGKSFATGAFMGGIPKLITGPEVKIPKAGEMRKEVSPVVEATYEAANMAGAPEFTRMDTMKGYDQDPAVQGTKEHIRQKFGVDNEAALDHITSYLFKAKDDVKEVLEQTQEAKSRTWQQAEEQLQNIRPEDSRRLIRKAHEAERMMERRFNDPTKPFEEKRFNEIFSLYMRGEKDAKAVERIHDTLYDIVHLNEATKTLNAKMEKLDIDNLDPKGIDWFVKNSSFLSTLSNESIYKEVKSRIGEDPFTNPDADVENLPSSQPTPDEMQAQQPTDPSIQQQDAAAAASEGKNEETEPAEPENVPTEGIDHVIAQVKDILPQDGDVLARKAIDSIERNIAAFVGLEDSMQPREYEDKIEDLRYTIYKSDQGFHMEISDFAGNNQQEFDGSTSQDIMQSYANYLTERQADKLGDPTVLPPLADHGTKEDFLERAQGGLLRGTPKRFETAVLNYQRTANRTWEKVNSLTTPDGDLQGKLEISKNWQQVVHPESRGMTQSAINEAMGIMVLNDREERKRAVERLKETDTWTNIVANLPLYINARIGNIFINDGHANEPMTPEYQTARSNFLEKWLVDGNDGIKVRRIYGDFDRGTSRSLKERVSFMQTHPHSFEKIEDDFHQAMTGRYTLDIAGHKMEVFRSKMGYDEHTGKDPGLSGPLAALIVDNAINDNNLEINKDNQTAYGIKLPTDKPMLARDIIGLFLEPAVLETPTPVSADHIAKGYMQNTNNYRDLADQFIQINPNQINYYYEGAYRSESIQNMPREDLIPIVESILKKKGIFPAADKINQPQPGLQIGNVKLDKGKKLSAALVDNDLLHTNLDIQRPFSWATVEVTTADNPITTPQPVDTTDLRPVRAEEVEKINKANTKGGIIAEADVSSMRDELGDVPIRLYKSSNQNPYLTCNERLLQAIDGLNIPEAGTSSTYVQDSTIVRNQLMEALAGRFTNRDEFQELLANLSQQSDTFKNFNDALYGVDGDENLRTAAMSFFNKERSSFVSISKDWRTGAMAVAPASARPGELFVNDGMGDKRYVVHEPAAIDRHINTNLKDRVYVDRVLKDPYFSHNQTLTRLRDDKNAQVAMHEVISIDTASGKTNYGKLSNIDRAVLVANHALDITKPAVVRQISDKDRLFLFDGLSRRNMKTDGSEAPFFLSTYGKDERTTVLKEIEKRRDVLRMLLGDNPLDDNMAKWASLTPEEQHGVLAGRSLKGMGLIGGYHYDYVPMIGHSGLEGWKIDLEGGAYHPRLFGSVWGEDYYTGLEWDNMTAAHLEGLRSSESDIVNDDTIGKMNAHLAILEDKYLNDLAAMGLVKLGEGKKSAAERLLSVATTTDGKPYIGLDTDPERFLNNVKRIILHNLHNQLELNGLLFGDPALFGSWGNQTKRIGQAFSTGTAFVNDFPAGHELADRKTYKSLSVHDMFFHDKEGYDALATLRASTGLDASSLKGVLDSMPTDGQSFMTPAMAREMEIRLGRWSEVKEDIYKQIKKGEDVGEWGHRPLFTVMKCAYWGDEMLGGKTGTKIAKTSYKTLLPDEYPTLQPLVKWMDKNDIGVLHFGSAIKSWNTDRAELFDNNGIFLGTDDLNDNYVSTHSWDNLRWQLPMDIHPIRERGLSVQLIKTLSDDVALHPIINKMSERKALDMEDERIPNKLVFYGARPTNATDNVLHAAEDGASVLAFKGLGKLRSSISGLAATVRTDLQGGAFVRTAAVGRQDLRYMDEHGLTEAVVNPSTLANIMPHGIPFSMQKQVFEKIKSDLGGAVELLVHRTPLNGLQSAAKCNIKDLSTESTGQNIQLPHIMTSILGDDNDGDKLFFAMPYFKWIPVGDVKGKWYPDAEAKNRFDEYTNSRKIVHDEEDMGLGRVKDQITYDKITEAHRFAARDGTLLYDDRRDTFYRIIPGANRQEKIGYFLDNVKAVKQTGDHHGALGNAFLAQAFDYMDNPQGLISRTSPVDAQTTHVKDLISKYSTLYEPFGLEQISPMAAVKEVDFNLGGQEVISTYALANSLKHLKDRYITTPDFSSTKFKWYDGKMNHEYSFPNLIKKGDRTINMQGGFIADDLGAMLSLAVDASKDPIMLQGNNNTITANAIATLLLNGYGDSASLIAMTPVIRDYVDAVNAKKFSGESYRNPYIDTFEKYARAFGYQGKGGLTAFFDDIKNHINKVGDKLLDDKYLRAICEKFKEYKESGLSIEDWSEKFKLDQGAILSQFYIGDMMSKEVSKLKVFNNLDKGKMSSFHDYYSALKQLTGKKDGDPISLSRADVDEAAVNIDGSINEIPYFIKKALSFVQGSAILNDTLGMEFSRTALTTYGKLLRSMPNESRNDSNQQRLLSNALHSQMWLEALREVGFTKDYLDDMYTGEKSLASQWQTLNDINPGSDLAQYFKINSIGEDGNIKGTVKIDLREIERSGSEKHFYDSLNNFGTDKLIPEARVLWDRFMHDYVIHSYITEGNSVAPHLIPQDFITKHEMITNASQVFANPTDVLEGKVYDNTKRFLASVKNNRLYDIQITPAPGGVNINGIEAKDYTMSDGQVMTFTVEPTGKTERFLVAKEGRGKALFAHVGDNKYTRIPNPSNSVDADMPVYIHSIPDDISSDELDAFKEIGDMLGTKNNNGGNVESVPTPEPLGESDTPLQGYFDPAYDNMPNADEVTAYDAMMAQDETIAPNDVIPITITKTRNMNLKEKGTLEFPNDPVPKVATQHILAMHRQGFGELPEKALITSDLSFSRYTKALKLHGIKTERDAEGWVTFSYDRTYDSTMVRKETPVSDELRTDELPSINPGDSMSRFLSTVENNIMFKNEYRDLFGKNGIIRNQAEFEQFASEPFLAHKEFFTLVSSLNADEAPVTYLSKVYKDVVGTIDGFTGYVNNIKDRLLKNSDNQLVSRLVNKANDLPLDDPYWDTLSHKQKSDLLDHLLNC</sequence>
<dbReference type="EMBL" id="AP017903">
    <property type="protein sequence ID" value="BAX03446.1"/>
    <property type="molecule type" value="Genomic_DNA"/>
</dbReference>